<gene>
    <name evidence="7" type="ORF">LUCI_4948</name>
</gene>
<evidence type="ECO:0000313" key="7">
    <source>
        <dbReference type="EMBL" id="VBB09650.1"/>
    </source>
</evidence>
<evidence type="ECO:0000256" key="6">
    <source>
        <dbReference type="SAM" id="Phobius"/>
    </source>
</evidence>
<dbReference type="PANTHER" id="PTHR45649:SF26">
    <property type="entry name" value="OS04G0435100 PROTEIN"/>
    <property type="match status" value="1"/>
</dbReference>
<dbReference type="InterPro" id="IPR002293">
    <property type="entry name" value="AA/rel_permease1"/>
</dbReference>
<feature type="transmembrane region" description="Helical" evidence="6">
    <location>
        <begin position="447"/>
        <end position="465"/>
    </location>
</feature>
<feature type="transmembrane region" description="Helical" evidence="6">
    <location>
        <begin position="257"/>
        <end position="279"/>
    </location>
</feature>
<evidence type="ECO:0000256" key="5">
    <source>
        <dbReference type="ARBA" id="ARBA00023136"/>
    </source>
</evidence>
<protein>
    <submittedName>
        <fullName evidence="7">Amino acid/polyamine transporter i</fullName>
    </submittedName>
</protein>
<dbReference type="OrthoDB" id="8274074at2"/>
<dbReference type="Gene3D" id="1.20.1740.10">
    <property type="entry name" value="Amino acid/polyamine transporter I"/>
    <property type="match status" value="1"/>
</dbReference>
<feature type="transmembrane region" description="Helical" evidence="6">
    <location>
        <begin position="180"/>
        <end position="198"/>
    </location>
</feature>
<keyword evidence="3 6" id="KW-0812">Transmembrane</keyword>
<evidence type="ECO:0000256" key="3">
    <source>
        <dbReference type="ARBA" id="ARBA00022692"/>
    </source>
</evidence>
<feature type="transmembrane region" description="Helical" evidence="6">
    <location>
        <begin position="38"/>
        <end position="57"/>
    </location>
</feature>
<feature type="transmembrane region" description="Helical" evidence="6">
    <location>
        <begin position="353"/>
        <end position="373"/>
    </location>
</feature>
<dbReference type="EMBL" id="UPPP01000133">
    <property type="protein sequence ID" value="VBB09650.1"/>
    <property type="molecule type" value="Genomic_DNA"/>
</dbReference>
<dbReference type="GO" id="GO:0022857">
    <property type="term" value="F:transmembrane transporter activity"/>
    <property type="evidence" value="ECO:0007669"/>
    <property type="project" value="InterPro"/>
</dbReference>
<dbReference type="PIRSF" id="PIRSF006060">
    <property type="entry name" value="AA_transporter"/>
    <property type="match status" value="1"/>
</dbReference>
<dbReference type="Pfam" id="PF13520">
    <property type="entry name" value="AA_permease_2"/>
    <property type="match status" value="1"/>
</dbReference>
<dbReference type="Proteomes" id="UP000277811">
    <property type="component" value="Unassembled WGS sequence"/>
</dbReference>
<organism evidence="7 8">
    <name type="scientific">Lucifera butyrica</name>
    <dbReference type="NCBI Taxonomy" id="1351585"/>
    <lineage>
        <taxon>Bacteria</taxon>
        <taxon>Bacillati</taxon>
        <taxon>Bacillota</taxon>
        <taxon>Negativicutes</taxon>
        <taxon>Veillonellales</taxon>
        <taxon>Veillonellaceae</taxon>
        <taxon>Lucifera</taxon>
    </lineage>
</organism>
<feature type="transmembrane region" description="Helical" evidence="6">
    <location>
        <begin position="309"/>
        <end position="332"/>
    </location>
</feature>
<feature type="transmembrane region" description="Helical" evidence="6">
    <location>
        <begin position="421"/>
        <end position="441"/>
    </location>
</feature>
<feature type="transmembrane region" description="Helical" evidence="6">
    <location>
        <begin position="379"/>
        <end position="400"/>
    </location>
</feature>
<keyword evidence="2" id="KW-0813">Transport</keyword>
<dbReference type="GO" id="GO:0016020">
    <property type="term" value="C:membrane"/>
    <property type="evidence" value="ECO:0007669"/>
    <property type="project" value="UniProtKB-SubCell"/>
</dbReference>
<keyword evidence="4 6" id="KW-1133">Transmembrane helix</keyword>
<sequence>MSHYDDPKETLINKDANDLQRFGYTQELLRDMGGFSNFAISFSIISILTGAVTLYGYGFGMGGPAVTGIGWPLATIFTLLVAAGIAELTSAIPTSGALYHWATILGGTGWGWFTAWFNMVGQFAITAGIDFGAAQFLAPLLGIKEDWNHFLLIYACILLSHGLLNHVGIKVVAWLNNFSATYHIIGVLVLVGALLLFGPHHDVSSVFKTGFTTSEYPYWWAFLLGLLQAQWTYTGYDASAHTVEETVNPRVKAAWGVYLSVLISAVFGFFMLFVITSTIGDAGQVAGASNPFIYVVEQALGGWAGRATLWLVTLAMWFCGLSSVTSNSRMIFAFSRDSGMPKSKIWSSISKRFHSPASAIWLSVVVAFLMAVYSGGYSIIVSISTIALYLSYGIPLFLKFRAQLNGSWTAQNNGPWHLGKWSMPANAIGLIWILFITVLFVAPPNEITGYTMLGVTVLLIFYYMVSARKWFKGPNF</sequence>
<reference evidence="7 8" key="1">
    <citation type="submission" date="2018-06" db="EMBL/GenBank/DDBJ databases">
        <authorList>
            <person name="Strepis N."/>
        </authorList>
    </citation>
    <scope>NUCLEOTIDE SEQUENCE [LARGE SCALE GENOMIC DNA]</scope>
    <source>
        <strain evidence="7">LUCI</strain>
    </source>
</reference>
<dbReference type="AlphaFoldDB" id="A0A498RFR5"/>
<name>A0A498RFR5_9FIRM</name>
<keyword evidence="8" id="KW-1185">Reference proteome</keyword>
<evidence type="ECO:0000256" key="4">
    <source>
        <dbReference type="ARBA" id="ARBA00022989"/>
    </source>
</evidence>
<feature type="transmembrane region" description="Helical" evidence="6">
    <location>
        <begin position="149"/>
        <end position="168"/>
    </location>
</feature>
<keyword evidence="5 6" id="KW-0472">Membrane</keyword>
<feature type="transmembrane region" description="Helical" evidence="6">
    <location>
        <begin position="98"/>
        <end position="116"/>
    </location>
</feature>
<accession>A0A498RFR5</accession>
<dbReference type="PANTHER" id="PTHR45649">
    <property type="entry name" value="AMINO-ACID PERMEASE BAT1"/>
    <property type="match status" value="1"/>
</dbReference>
<proteinExistence type="predicted"/>
<comment type="subcellular location">
    <subcellularLocation>
        <location evidence="1">Membrane</location>
        <topology evidence="1">Multi-pass membrane protein</topology>
    </subcellularLocation>
</comment>
<feature type="transmembrane region" description="Helical" evidence="6">
    <location>
        <begin position="123"/>
        <end position="143"/>
    </location>
</feature>
<evidence type="ECO:0000313" key="8">
    <source>
        <dbReference type="Proteomes" id="UP000277811"/>
    </source>
</evidence>
<feature type="transmembrane region" description="Helical" evidence="6">
    <location>
        <begin position="69"/>
        <end position="92"/>
    </location>
</feature>
<evidence type="ECO:0000256" key="2">
    <source>
        <dbReference type="ARBA" id="ARBA00022448"/>
    </source>
</evidence>
<evidence type="ECO:0000256" key="1">
    <source>
        <dbReference type="ARBA" id="ARBA00004141"/>
    </source>
</evidence>
<dbReference type="RefSeq" id="WP_122630426.1">
    <property type="nucleotide sequence ID" value="NZ_UPPP01000133.1"/>
</dbReference>